<organism evidence="1 2">
    <name type="scientific">Flavobacterium xueshanense</name>
    <dbReference type="NCBI Taxonomy" id="935223"/>
    <lineage>
        <taxon>Bacteria</taxon>
        <taxon>Pseudomonadati</taxon>
        <taxon>Bacteroidota</taxon>
        <taxon>Flavobacteriia</taxon>
        <taxon>Flavobacteriales</taxon>
        <taxon>Flavobacteriaceae</taxon>
        <taxon>Flavobacterium</taxon>
    </lineage>
</organism>
<sequence length="111" mass="13155">MKNPVSLKQIVIDFIYIKEQLAELFKNEKQYHVIIDFLIAKDYLNDDLDPPFPKVKDIEEATGLKTHTLRKLLLEMHEQIFGFANVKSLDFKKVLYHFNIHYYGSSFTFTI</sequence>
<protein>
    <submittedName>
        <fullName evidence="1">Uncharacterized protein</fullName>
    </submittedName>
</protein>
<dbReference type="AlphaFoldDB" id="A0A1I2H165"/>
<name>A0A1I2H165_9FLAO</name>
<reference evidence="2" key="1">
    <citation type="submission" date="2016-10" db="EMBL/GenBank/DDBJ databases">
        <authorList>
            <person name="Varghese N."/>
            <person name="Submissions S."/>
        </authorList>
    </citation>
    <scope>NUCLEOTIDE SEQUENCE [LARGE SCALE GENOMIC DNA]</scope>
    <source>
        <strain evidence="2">CGMCC 1.9227</strain>
    </source>
</reference>
<dbReference type="OrthoDB" id="884804at2"/>
<keyword evidence="2" id="KW-1185">Reference proteome</keyword>
<evidence type="ECO:0000313" key="1">
    <source>
        <dbReference type="EMBL" id="SFF23019.1"/>
    </source>
</evidence>
<dbReference type="EMBL" id="FONQ01000012">
    <property type="protein sequence ID" value="SFF23019.1"/>
    <property type="molecule type" value="Genomic_DNA"/>
</dbReference>
<evidence type="ECO:0000313" key="2">
    <source>
        <dbReference type="Proteomes" id="UP000198596"/>
    </source>
</evidence>
<accession>A0A1I2H165</accession>
<gene>
    <name evidence="1" type="ORF">SAMN04488131_11218</name>
</gene>
<dbReference type="Proteomes" id="UP000198596">
    <property type="component" value="Unassembled WGS sequence"/>
</dbReference>
<proteinExistence type="predicted"/>
<dbReference type="RefSeq" id="WP_091206408.1">
    <property type="nucleotide sequence ID" value="NZ_FONQ01000012.1"/>
</dbReference>